<dbReference type="GO" id="GO:0016682">
    <property type="term" value="F:oxidoreductase activity, acting on diphenols and related substances as donors, oxygen as acceptor"/>
    <property type="evidence" value="ECO:0007669"/>
    <property type="project" value="TreeGrafter"/>
</dbReference>
<comment type="similarity">
    <text evidence="2">Belongs to the cytochrome ubiquinol oxidase subunit 2 family.</text>
</comment>
<reference evidence="7 8" key="1">
    <citation type="submission" date="2018-07" db="EMBL/GenBank/DDBJ databases">
        <title>Genomic and Epidemiologic Investigation of an Indolent Hospital Outbreak.</title>
        <authorList>
            <person name="Johnson R.C."/>
            <person name="Deming C."/>
            <person name="Conlan S."/>
            <person name="Zellmer C.J."/>
            <person name="Michelin A.V."/>
            <person name="Lee-Lin S."/>
            <person name="Thomas P.J."/>
            <person name="Park M."/>
            <person name="Weingarten R.A."/>
            <person name="Less J."/>
            <person name="Dekker J.P."/>
            <person name="Frank K.M."/>
            <person name="Musser K.A."/>
            <person name="Mcquiston J.R."/>
            <person name="Henderson D.K."/>
            <person name="Lau A.F."/>
            <person name="Palmore T.N."/>
            <person name="Segre J.A."/>
        </authorList>
    </citation>
    <scope>NUCLEOTIDE SEQUENCE [LARGE SCALE GENOMIC DNA]</scope>
    <source>
        <strain evidence="7 8">SK-CDC1_0717</strain>
    </source>
</reference>
<accession>A0A2M8WI20</accession>
<evidence type="ECO:0000256" key="5">
    <source>
        <dbReference type="ARBA" id="ARBA00022989"/>
    </source>
</evidence>
<dbReference type="Proteomes" id="UP000287746">
    <property type="component" value="Unassembled WGS sequence"/>
</dbReference>
<keyword evidence="6" id="KW-0472">Membrane</keyword>
<dbReference type="Pfam" id="PF02322">
    <property type="entry name" value="Cyt_bd_oxida_II"/>
    <property type="match status" value="1"/>
</dbReference>
<comment type="subcellular location">
    <subcellularLocation>
        <location evidence="1">Cell membrane</location>
        <topology evidence="1">Multi-pass membrane protein</topology>
    </subcellularLocation>
</comment>
<evidence type="ECO:0000256" key="3">
    <source>
        <dbReference type="ARBA" id="ARBA00022475"/>
    </source>
</evidence>
<dbReference type="PANTHER" id="PTHR43141:SF4">
    <property type="entry name" value="CYTOCHROME BD2 SUBUNIT II"/>
    <property type="match status" value="1"/>
</dbReference>
<protein>
    <submittedName>
        <fullName evidence="7">Cytochrome d ubiquinol oxidase subunit II</fullName>
    </submittedName>
</protein>
<proteinExistence type="inferred from homology"/>
<sequence length="336" mass="36924">MNAVDFDLATVWAFIIAFAVFAYIVMDGFDLGIGILFPTFKVGQERDTAMNSIAPVWDGNETWLVLGGGGLMAAFPLAYGVVMTALYPPIIAMVLGLVFRGVAFEARWRDPDHRRWWDIAFAGGSIVASFCQGVTLGAMLQGIAIENRVYAGGWLDWLTPFSLLTGAGVVCGYALLGATWLIWKTDGSIQERAFRLAKPAGIATLAVIGLVSLATLNLDYAYREKWLGYPAVLLTAQVPLLTAIIAFAFYRSIRKRREARPFFLALALFLMSFIGLGISMYPYIVPDHLTIWEAAAPASSQWFMLVGAVVLIPIILSYTAFSYWVFRGKVTAEGYH</sequence>
<dbReference type="EMBL" id="QQYZ01000006">
    <property type="protein sequence ID" value="RSY86879.1"/>
    <property type="molecule type" value="Genomic_DNA"/>
</dbReference>
<evidence type="ECO:0000256" key="4">
    <source>
        <dbReference type="ARBA" id="ARBA00022692"/>
    </source>
</evidence>
<keyword evidence="3" id="KW-1003">Cell membrane</keyword>
<dbReference type="GO" id="GO:0009055">
    <property type="term" value="F:electron transfer activity"/>
    <property type="evidence" value="ECO:0007669"/>
    <property type="project" value="TreeGrafter"/>
</dbReference>
<dbReference type="GO" id="GO:0005886">
    <property type="term" value="C:plasma membrane"/>
    <property type="evidence" value="ECO:0007669"/>
    <property type="project" value="UniProtKB-SubCell"/>
</dbReference>
<evidence type="ECO:0000256" key="2">
    <source>
        <dbReference type="ARBA" id="ARBA00007543"/>
    </source>
</evidence>
<dbReference type="GO" id="GO:0019646">
    <property type="term" value="P:aerobic electron transport chain"/>
    <property type="evidence" value="ECO:0007669"/>
    <property type="project" value="TreeGrafter"/>
</dbReference>
<keyword evidence="4" id="KW-0812">Transmembrane</keyword>
<dbReference type="GO" id="GO:0070069">
    <property type="term" value="C:cytochrome complex"/>
    <property type="evidence" value="ECO:0007669"/>
    <property type="project" value="TreeGrafter"/>
</dbReference>
<name>A0A2M8WI20_9SPHN</name>
<evidence type="ECO:0000256" key="1">
    <source>
        <dbReference type="ARBA" id="ARBA00004651"/>
    </source>
</evidence>
<dbReference type="AlphaFoldDB" id="A0A2M8WI20"/>
<evidence type="ECO:0000256" key="6">
    <source>
        <dbReference type="ARBA" id="ARBA00023136"/>
    </source>
</evidence>
<dbReference type="InterPro" id="IPR003317">
    <property type="entry name" value="Cyt-d_oxidase_su2"/>
</dbReference>
<keyword evidence="5" id="KW-1133">Transmembrane helix</keyword>
<comment type="caution">
    <text evidence="7">The sequence shown here is derived from an EMBL/GenBank/DDBJ whole genome shotgun (WGS) entry which is preliminary data.</text>
</comment>
<evidence type="ECO:0000313" key="8">
    <source>
        <dbReference type="Proteomes" id="UP000287746"/>
    </source>
</evidence>
<gene>
    <name evidence="7" type="primary">cydB</name>
    <name evidence="7" type="ORF">DAH66_08315</name>
</gene>
<dbReference type="RefSeq" id="WP_066574096.1">
    <property type="nucleotide sequence ID" value="NZ_PGEN01000001.1"/>
</dbReference>
<dbReference type="PIRSF" id="PIRSF000267">
    <property type="entry name" value="Cyt_oxidse_sub2"/>
    <property type="match status" value="1"/>
</dbReference>
<dbReference type="NCBIfam" id="TIGR00203">
    <property type="entry name" value="cydB"/>
    <property type="match status" value="1"/>
</dbReference>
<evidence type="ECO:0000313" key="7">
    <source>
        <dbReference type="EMBL" id="RSY86879.1"/>
    </source>
</evidence>
<dbReference type="PANTHER" id="PTHR43141">
    <property type="entry name" value="CYTOCHROME BD2 SUBUNIT II"/>
    <property type="match status" value="1"/>
</dbReference>
<organism evidence="7 8">
    <name type="scientific">Sphingomonas koreensis</name>
    <dbReference type="NCBI Taxonomy" id="93064"/>
    <lineage>
        <taxon>Bacteria</taxon>
        <taxon>Pseudomonadati</taxon>
        <taxon>Pseudomonadota</taxon>
        <taxon>Alphaproteobacteria</taxon>
        <taxon>Sphingomonadales</taxon>
        <taxon>Sphingomonadaceae</taxon>
        <taxon>Sphingomonas</taxon>
    </lineage>
</organism>